<protein>
    <submittedName>
        <fullName evidence="2">Uncharacterized protein</fullName>
    </submittedName>
</protein>
<feature type="signal peptide" evidence="1">
    <location>
        <begin position="1"/>
        <end position="19"/>
    </location>
</feature>
<evidence type="ECO:0000256" key="1">
    <source>
        <dbReference type="SAM" id="SignalP"/>
    </source>
</evidence>
<reference evidence="3" key="1">
    <citation type="journal article" date="2017" name="Genome Biol.">
        <title>Comparative genomics reveals high biological diversity and specific adaptations in the industrially and medically important fungal genus Aspergillus.</title>
        <authorList>
            <person name="de Vries R.P."/>
            <person name="Riley R."/>
            <person name="Wiebenga A."/>
            <person name="Aguilar-Osorio G."/>
            <person name="Amillis S."/>
            <person name="Uchima C.A."/>
            <person name="Anderluh G."/>
            <person name="Asadollahi M."/>
            <person name="Askin M."/>
            <person name="Barry K."/>
            <person name="Battaglia E."/>
            <person name="Bayram O."/>
            <person name="Benocci T."/>
            <person name="Braus-Stromeyer S.A."/>
            <person name="Caldana C."/>
            <person name="Canovas D."/>
            <person name="Cerqueira G.C."/>
            <person name="Chen F."/>
            <person name="Chen W."/>
            <person name="Choi C."/>
            <person name="Clum A."/>
            <person name="Dos Santos R.A."/>
            <person name="Damasio A.R."/>
            <person name="Diallinas G."/>
            <person name="Emri T."/>
            <person name="Fekete E."/>
            <person name="Flipphi M."/>
            <person name="Freyberg S."/>
            <person name="Gallo A."/>
            <person name="Gournas C."/>
            <person name="Habgood R."/>
            <person name="Hainaut M."/>
            <person name="Harispe M.L."/>
            <person name="Henrissat B."/>
            <person name="Hilden K.S."/>
            <person name="Hope R."/>
            <person name="Hossain A."/>
            <person name="Karabika E."/>
            <person name="Karaffa L."/>
            <person name="Karanyi Z."/>
            <person name="Krasevec N."/>
            <person name="Kuo A."/>
            <person name="Kusch H."/>
            <person name="LaButti K."/>
            <person name="Lagendijk E.L."/>
            <person name="Lapidus A."/>
            <person name="Levasseur A."/>
            <person name="Lindquist E."/>
            <person name="Lipzen A."/>
            <person name="Logrieco A.F."/>
            <person name="MacCabe A."/>
            <person name="Maekelae M.R."/>
            <person name="Malavazi I."/>
            <person name="Melin P."/>
            <person name="Meyer V."/>
            <person name="Mielnichuk N."/>
            <person name="Miskei M."/>
            <person name="Molnar A.P."/>
            <person name="Mule G."/>
            <person name="Ngan C.Y."/>
            <person name="Orejas M."/>
            <person name="Orosz E."/>
            <person name="Ouedraogo J.P."/>
            <person name="Overkamp K.M."/>
            <person name="Park H.-S."/>
            <person name="Perrone G."/>
            <person name="Piumi F."/>
            <person name="Punt P.J."/>
            <person name="Ram A.F."/>
            <person name="Ramon A."/>
            <person name="Rauscher S."/>
            <person name="Record E."/>
            <person name="Riano-Pachon D.M."/>
            <person name="Robert V."/>
            <person name="Roehrig J."/>
            <person name="Ruller R."/>
            <person name="Salamov A."/>
            <person name="Salih N.S."/>
            <person name="Samson R.A."/>
            <person name="Sandor E."/>
            <person name="Sanguinetti M."/>
            <person name="Schuetze T."/>
            <person name="Sepcic K."/>
            <person name="Shelest E."/>
            <person name="Sherlock G."/>
            <person name="Sophianopoulou V."/>
            <person name="Squina F.M."/>
            <person name="Sun H."/>
            <person name="Susca A."/>
            <person name="Todd R.B."/>
            <person name="Tsang A."/>
            <person name="Unkles S.E."/>
            <person name="van de Wiele N."/>
            <person name="van Rossen-Uffink D."/>
            <person name="Oliveira J.V."/>
            <person name="Vesth T.C."/>
            <person name="Visser J."/>
            <person name="Yu J.-H."/>
            <person name="Zhou M."/>
            <person name="Andersen M.R."/>
            <person name="Archer D.B."/>
            <person name="Baker S.E."/>
            <person name="Benoit I."/>
            <person name="Brakhage A.A."/>
            <person name="Braus G.H."/>
            <person name="Fischer R."/>
            <person name="Frisvad J.C."/>
            <person name="Goldman G.H."/>
            <person name="Houbraken J."/>
            <person name="Oakley B."/>
            <person name="Pocsi I."/>
            <person name="Scazzocchio C."/>
            <person name="Seiboth B."/>
            <person name="vanKuyk P.A."/>
            <person name="Wortman J."/>
            <person name="Dyer P.S."/>
            <person name="Grigoriev I.V."/>
        </authorList>
    </citation>
    <scope>NUCLEOTIDE SEQUENCE [LARGE SCALE GENOMIC DNA]</scope>
    <source>
        <strain evidence="3">CBS 506.65</strain>
    </source>
</reference>
<evidence type="ECO:0000313" key="2">
    <source>
        <dbReference type="EMBL" id="OJJ43578.1"/>
    </source>
</evidence>
<proteinExistence type="predicted"/>
<dbReference type="RefSeq" id="XP_022578088.1">
    <property type="nucleotide sequence ID" value="XM_022727761.1"/>
</dbReference>
<accession>A0A1L9S8U0</accession>
<evidence type="ECO:0000313" key="3">
    <source>
        <dbReference type="Proteomes" id="UP000184188"/>
    </source>
</evidence>
<gene>
    <name evidence="2" type="ORF">ASPZODRAFT_2114127</name>
</gene>
<dbReference type="Proteomes" id="UP000184188">
    <property type="component" value="Unassembled WGS sequence"/>
</dbReference>
<name>A0A1L9S8U0_9EURO</name>
<sequence length="117" mass="13288">MHFLQTALFALAAVNTVSAWDLFAWHSKSCGTSSDSLYDVEGSTETGCFNFDMEDGYRIHALKAWFDEDKFEFQIYPAADCKKEGIWYGTEIGTGTCEVFEEWFSDVVIYSFKVTAL</sequence>
<organism evidence="2 3">
    <name type="scientific">Penicilliopsis zonata CBS 506.65</name>
    <dbReference type="NCBI Taxonomy" id="1073090"/>
    <lineage>
        <taxon>Eukaryota</taxon>
        <taxon>Fungi</taxon>
        <taxon>Dikarya</taxon>
        <taxon>Ascomycota</taxon>
        <taxon>Pezizomycotina</taxon>
        <taxon>Eurotiomycetes</taxon>
        <taxon>Eurotiomycetidae</taxon>
        <taxon>Eurotiales</taxon>
        <taxon>Aspergillaceae</taxon>
        <taxon>Penicilliopsis</taxon>
    </lineage>
</organism>
<keyword evidence="1" id="KW-0732">Signal</keyword>
<dbReference type="GeneID" id="34614225"/>
<dbReference type="VEuPathDB" id="FungiDB:ASPZODRAFT_2114127"/>
<dbReference type="EMBL" id="KV878351">
    <property type="protein sequence ID" value="OJJ43578.1"/>
    <property type="molecule type" value="Genomic_DNA"/>
</dbReference>
<dbReference type="AlphaFoldDB" id="A0A1L9S8U0"/>
<feature type="chain" id="PRO_5012724891" evidence="1">
    <location>
        <begin position="20"/>
        <end position="117"/>
    </location>
</feature>
<keyword evidence="3" id="KW-1185">Reference proteome</keyword>
<dbReference type="OrthoDB" id="4438824at2759"/>